<protein>
    <submittedName>
        <fullName evidence="1">Putative bacteriophage coat protein</fullName>
    </submittedName>
</protein>
<dbReference type="EMBL" id="UHJA01000001">
    <property type="protein sequence ID" value="SUP76269.1"/>
    <property type="molecule type" value="Genomic_DNA"/>
</dbReference>
<dbReference type="AlphaFoldDB" id="A0A380PSJ8"/>
<dbReference type="Proteomes" id="UP000254835">
    <property type="component" value="Unassembled WGS sequence"/>
</dbReference>
<dbReference type="OrthoDB" id="8019720at2"/>
<dbReference type="GeneID" id="57906530"/>
<keyword evidence="1" id="KW-0946">Virion</keyword>
<proteinExistence type="predicted"/>
<gene>
    <name evidence="1" type="ORF">NCTC11470_01297</name>
</gene>
<evidence type="ECO:0000313" key="1">
    <source>
        <dbReference type="EMBL" id="SUP76269.1"/>
    </source>
</evidence>
<sequence>MANKFDFELTTNAQITESVKRMNKAVKELVPQFYELRKSVVAVEQVIPLPIKEIEKRLEKYNKSVKSNAVSAGLESQEDKTSDRVKSIYKLTRRANLIYTASAEVASGLNRAAEQAHTVNTAARNVSAPISQFSQVSGAMRIRSAEENASIKSTEQLYSKLNDMLWGHNEQGLAQLRNFGFDIISNKNGTADVPATMVNIASGFLQMDPKAQSILISTLGLDSNAIELLREGVRLKDLLAKSTRFGLMIDPELNTQLTELDRKTNELSVAWDGLKDKVSNKLYGILVSDGSIADGIGGVTDLMTYGLDSFAIMRTLGGISGEESDKMRSAYNDADFYRQLNRYEKEMLKLGLMTDGFRKKYQGYSEFKSAEPLVYKEVITNAIPGLTSSPPEPNPLTDIFNLGNKSNSDNNTFDLETENTWNNNRVRDLTVSDPYSLEPSITISPDGNLVTSSENISPNDNIVSNTANISPIYSESVSGFNAGDITDVIATAMQNNRVQIELTLIDSRTGESSVLLGQGGGRISYAMAMPM</sequence>
<evidence type="ECO:0000313" key="2">
    <source>
        <dbReference type="Proteomes" id="UP000254835"/>
    </source>
</evidence>
<reference evidence="1 2" key="1">
    <citation type="submission" date="2018-06" db="EMBL/GenBank/DDBJ databases">
        <authorList>
            <consortium name="Pathogen Informatics"/>
            <person name="Doyle S."/>
        </authorList>
    </citation>
    <scope>NUCLEOTIDE SEQUENCE [LARGE SCALE GENOMIC DNA]</scope>
    <source>
        <strain evidence="1 2">NCTC11470</strain>
    </source>
</reference>
<keyword evidence="1" id="KW-0167">Capsid protein</keyword>
<accession>A0A380PSJ8</accession>
<name>A0A380PSJ8_YERFR</name>
<dbReference type="RefSeq" id="WP_004708654.1">
    <property type="nucleotide sequence ID" value="NZ_CP023964.1"/>
</dbReference>
<organism evidence="1 2">
    <name type="scientific">Yersinia frederiksenii</name>
    <dbReference type="NCBI Taxonomy" id="29484"/>
    <lineage>
        <taxon>Bacteria</taxon>
        <taxon>Pseudomonadati</taxon>
        <taxon>Pseudomonadota</taxon>
        <taxon>Gammaproteobacteria</taxon>
        <taxon>Enterobacterales</taxon>
        <taxon>Yersiniaceae</taxon>
        <taxon>Yersinia</taxon>
    </lineage>
</organism>